<dbReference type="InterPro" id="IPR011335">
    <property type="entry name" value="Restrct_endonuc-II-like"/>
</dbReference>
<organism evidence="2 3">
    <name type="scientific">Phormidesmis priestleyi Ana</name>
    <dbReference type="NCBI Taxonomy" id="1666911"/>
    <lineage>
        <taxon>Bacteria</taxon>
        <taxon>Bacillati</taxon>
        <taxon>Cyanobacteriota</taxon>
        <taxon>Cyanophyceae</taxon>
        <taxon>Leptolyngbyales</taxon>
        <taxon>Leptolyngbyaceae</taxon>
        <taxon>Phormidesmis</taxon>
    </lineage>
</organism>
<dbReference type="AlphaFoldDB" id="A0A0P8D8G0"/>
<dbReference type="PANTHER" id="PTHR36558:SF1">
    <property type="entry name" value="RESTRICTION ENDONUCLEASE DOMAIN-CONTAINING PROTEIN-RELATED"/>
    <property type="match status" value="1"/>
</dbReference>
<dbReference type="InterPro" id="IPR012296">
    <property type="entry name" value="Nuclease_put_TT1808"/>
</dbReference>
<evidence type="ECO:0000313" key="3">
    <source>
        <dbReference type="Proteomes" id="UP000050465"/>
    </source>
</evidence>
<dbReference type="PANTHER" id="PTHR36558">
    <property type="entry name" value="GLR1098 PROTEIN"/>
    <property type="match status" value="1"/>
</dbReference>
<dbReference type="CDD" id="cd06260">
    <property type="entry name" value="DUF820-like"/>
    <property type="match status" value="1"/>
</dbReference>
<accession>A0A0P8D8G0</accession>
<evidence type="ECO:0000313" key="2">
    <source>
        <dbReference type="EMBL" id="KPQ32392.1"/>
    </source>
</evidence>
<dbReference type="SUPFAM" id="SSF52980">
    <property type="entry name" value="Restriction endonuclease-like"/>
    <property type="match status" value="1"/>
</dbReference>
<dbReference type="InterPro" id="IPR008538">
    <property type="entry name" value="Uma2"/>
</dbReference>
<comment type="caution">
    <text evidence="2">The sequence shown here is derived from an EMBL/GenBank/DDBJ whole genome shotgun (WGS) entry which is preliminary data.</text>
</comment>
<dbReference type="Proteomes" id="UP000050465">
    <property type="component" value="Unassembled WGS sequence"/>
</dbReference>
<sequence length="189" mass="21894">MVAAFESQKMTAEEYLVWESQQELRYEYCDAQVIAMAGGTKNHDKLAFNLRRALSDRVEAQGCDMTGSDVKVLVRKGVSYRYPDLAVSCDERDQSNETFYEFPTLIVEVLSPGTEAIDRIDKFKEYIQIPTLQEYVLISAEEIKVECYRRGEGRLWLYSQYYVREPIMLESIGIEVPIELIYRGIQLES</sequence>
<proteinExistence type="predicted"/>
<feature type="domain" description="Putative restriction endonuclease" evidence="1">
    <location>
        <begin position="13"/>
        <end position="161"/>
    </location>
</feature>
<protein>
    <submittedName>
        <fullName evidence="2">Uncharacterized protein conserved in cyanobacteria</fullName>
    </submittedName>
</protein>
<dbReference type="Pfam" id="PF05685">
    <property type="entry name" value="Uma2"/>
    <property type="match status" value="1"/>
</dbReference>
<dbReference type="STRING" id="1666911.HLUCCA11_21560"/>
<dbReference type="EMBL" id="LJZR01000058">
    <property type="protein sequence ID" value="KPQ32392.1"/>
    <property type="molecule type" value="Genomic_DNA"/>
</dbReference>
<dbReference type="PATRIC" id="fig|1666911.3.peg.3711"/>
<name>A0A0P8D8G0_9CYAN</name>
<dbReference type="Gene3D" id="3.90.1570.10">
    <property type="entry name" value="tt1808, chain A"/>
    <property type="match status" value="1"/>
</dbReference>
<reference evidence="2 3" key="1">
    <citation type="submission" date="2015-09" db="EMBL/GenBank/DDBJ databases">
        <title>Identification and resolution of microdiversity through metagenomic sequencing of parallel consortia.</title>
        <authorList>
            <person name="Nelson W.C."/>
            <person name="Romine M.F."/>
            <person name="Lindemann S.R."/>
        </authorList>
    </citation>
    <scope>NUCLEOTIDE SEQUENCE [LARGE SCALE GENOMIC DNA]</scope>
    <source>
        <strain evidence="2">Ana</strain>
    </source>
</reference>
<evidence type="ECO:0000259" key="1">
    <source>
        <dbReference type="Pfam" id="PF05685"/>
    </source>
</evidence>
<gene>
    <name evidence="2" type="ORF">HLUCCA11_21560</name>
</gene>